<dbReference type="SUPFAM" id="SSF54523">
    <property type="entry name" value="Pili subunits"/>
    <property type="match status" value="1"/>
</dbReference>
<dbReference type="EMBL" id="AJYQ02000069">
    <property type="protein sequence ID" value="OEE35722.1"/>
    <property type="molecule type" value="Genomic_DNA"/>
</dbReference>
<organism evidence="2 3">
    <name type="scientific">Vibrio genomosp. F10 str. ZF-129</name>
    <dbReference type="NCBI Taxonomy" id="1187848"/>
    <lineage>
        <taxon>Bacteria</taxon>
        <taxon>Pseudomonadati</taxon>
        <taxon>Pseudomonadota</taxon>
        <taxon>Gammaproteobacteria</taxon>
        <taxon>Vibrionales</taxon>
        <taxon>Vibrionaceae</taxon>
        <taxon>Vibrio</taxon>
    </lineage>
</organism>
<dbReference type="AlphaFoldDB" id="A0A1E5BGS2"/>
<dbReference type="Proteomes" id="UP000094741">
    <property type="component" value="Unassembled WGS sequence"/>
</dbReference>
<evidence type="ECO:0008006" key="4">
    <source>
        <dbReference type="Google" id="ProtNLM"/>
    </source>
</evidence>
<dbReference type="Gene3D" id="3.30.700.10">
    <property type="entry name" value="Glycoprotein, Type 4 Pilin"/>
    <property type="match status" value="1"/>
</dbReference>
<dbReference type="RefSeq" id="WP_017040957.1">
    <property type="nucleotide sequence ID" value="NZ_AJYQ02000069.1"/>
</dbReference>
<dbReference type="STRING" id="1187848.A1QO_05490"/>
<keyword evidence="1" id="KW-0472">Membrane</keyword>
<proteinExistence type="predicted"/>
<evidence type="ECO:0000313" key="3">
    <source>
        <dbReference type="Proteomes" id="UP000094741"/>
    </source>
</evidence>
<dbReference type="InterPro" id="IPR045584">
    <property type="entry name" value="Pilin-like"/>
</dbReference>
<evidence type="ECO:0000313" key="2">
    <source>
        <dbReference type="EMBL" id="OEE35722.1"/>
    </source>
</evidence>
<feature type="transmembrane region" description="Helical" evidence="1">
    <location>
        <begin position="21"/>
        <end position="43"/>
    </location>
</feature>
<keyword evidence="1" id="KW-0812">Transmembrane</keyword>
<evidence type="ECO:0000256" key="1">
    <source>
        <dbReference type="SAM" id="Phobius"/>
    </source>
</evidence>
<dbReference type="Pfam" id="PF07963">
    <property type="entry name" value="N_methyl"/>
    <property type="match status" value="1"/>
</dbReference>
<protein>
    <recommendedName>
        <fullName evidence="4">MSHA biogenesis protein MshC</fullName>
    </recommendedName>
</protein>
<dbReference type="InterPro" id="IPR012902">
    <property type="entry name" value="N_methyl_site"/>
</dbReference>
<name>A0A1E5BGS2_9VIBR</name>
<dbReference type="NCBIfam" id="TIGR02532">
    <property type="entry name" value="IV_pilin_GFxxxE"/>
    <property type="match status" value="1"/>
</dbReference>
<reference evidence="2 3" key="1">
    <citation type="journal article" date="2012" name="Science">
        <title>Ecological populations of bacteria act as socially cohesive units of antibiotic production and resistance.</title>
        <authorList>
            <person name="Cordero O.X."/>
            <person name="Wildschutte H."/>
            <person name="Kirkup B."/>
            <person name="Proehl S."/>
            <person name="Ngo L."/>
            <person name="Hussain F."/>
            <person name="Le Roux F."/>
            <person name="Mincer T."/>
            <person name="Polz M.F."/>
        </authorList>
    </citation>
    <scope>NUCLEOTIDE SEQUENCE [LARGE SCALE GENOMIC DNA]</scope>
    <source>
        <strain evidence="2 3">ZF-129</strain>
    </source>
</reference>
<accession>A0A1E5BGS2</accession>
<gene>
    <name evidence="2" type="ORF">A1QO_05490</name>
</gene>
<sequence>MEKVFKMRNGKINKTPRRNKQGGFTLIELMVVVAVIGILTLYFNQSQNPAETSARATQQVDILKGLKAVGMQYRANKSSYVTASMANFCAETTIPRQVCGPGNNGLQTNTYGGNYVIDPVAGNPGRWQVQVTNIPSGDEILVGNGIAAVTADPTCTEGANGCSTVILGNGTVTAIFN</sequence>
<comment type="caution">
    <text evidence="2">The sequence shown here is derived from an EMBL/GenBank/DDBJ whole genome shotgun (WGS) entry which is preliminary data.</text>
</comment>
<keyword evidence="1" id="KW-1133">Transmembrane helix</keyword>
<dbReference type="OrthoDB" id="5918848at2"/>